<dbReference type="Pfam" id="PF05685">
    <property type="entry name" value="Uma2"/>
    <property type="match status" value="1"/>
</dbReference>
<dbReference type="Proteomes" id="UP001597168">
    <property type="component" value="Unassembled WGS sequence"/>
</dbReference>
<reference evidence="3" key="1">
    <citation type="journal article" date="2019" name="Int. J. Syst. Evol. Microbiol.">
        <title>The Global Catalogue of Microorganisms (GCM) 10K type strain sequencing project: providing services to taxonomists for standard genome sequencing and annotation.</title>
        <authorList>
            <consortium name="The Broad Institute Genomics Platform"/>
            <consortium name="The Broad Institute Genome Sequencing Center for Infectious Disease"/>
            <person name="Wu L."/>
            <person name="Ma J."/>
        </authorList>
    </citation>
    <scope>NUCLEOTIDE SEQUENCE [LARGE SCALE GENOMIC DNA]</scope>
    <source>
        <strain evidence="3">CCUG 60214</strain>
    </source>
</reference>
<gene>
    <name evidence="2" type="ORF">ACFQ3T_18480</name>
</gene>
<evidence type="ECO:0000259" key="1">
    <source>
        <dbReference type="Pfam" id="PF05685"/>
    </source>
</evidence>
<dbReference type="Gene3D" id="3.90.1570.10">
    <property type="entry name" value="tt1808, chain A"/>
    <property type="match status" value="1"/>
</dbReference>
<dbReference type="InterPro" id="IPR008538">
    <property type="entry name" value="Uma2"/>
</dbReference>
<accession>A0ABW3QWA1</accession>
<dbReference type="InterPro" id="IPR011335">
    <property type="entry name" value="Restrct_endonuc-II-like"/>
</dbReference>
<dbReference type="CDD" id="cd06260">
    <property type="entry name" value="DUF820-like"/>
    <property type="match status" value="1"/>
</dbReference>
<keyword evidence="3" id="KW-1185">Reference proteome</keyword>
<dbReference type="PANTHER" id="PTHR35400:SF3">
    <property type="entry name" value="SLL1072 PROTEIN"/>
    <property type="match status" value="1"/>
</dbReference>
<evidence type="ECO:0000313" key="3">
    <source>
        <dbReference type="Proteomes" id="UP001597168"/>
    </source>
</evidence>
<dbReference type="EMBL" id="JBHTLK010000092">
    <property type="protein sequence ID" value="MFD1149123.1"/>
    <property type="molecule type" value="Genomic_DNA"/>
</dbReference>
<comment type="caution">
    <text evidence="2">The sequence shown here is derived from an EMBL/GenBank/DDBJ whole genome shotgun (WGS) entry which is preliminary data.</text>
</comment>
<protein>
    <submittedName>
        <fullName evidence="2">Uma2 family endonuclease</fullName>
    </submittedName>
</protein>
<sequence>MSTMHWPDHWLTLEEWDALPEDELHHVELVEGALLLSPKPALKHQLAAKRLGTWLDEQLPHDVVAVPEIDVLINPVPPITVRAPDMVIVPTERALEYPKRVDPDDVLLAVEIVSPGTRRMDRMLKPIEYADAGIPHCWLLELDEPITLAASTLVDGEYRHVAGGTGKVEVPSPFPVVLDLDALLSR</sequence>
<dbReference type="GO" id="GO:0004519">
    <property type="term" value="F:endonuclease activity"/>
    <property type="evidence" value="ECO:0007669"/>
    <property type="project" value="UniProtKB-KW"/>
</dbReference>
<dbReference type="SUPFAM" id="SSF52980">
    <property type="entry name" value="Restriction endonuclease-like"/>
    <property type="match status" value="1"/>
</dbReference>
<dbReference type="InterPro" id="IPR012296">
    <property type="entry name" value="Nuclease_put_TT1808"/>
</dbReference>
<organism evidence="2 3">
    <name type="scientific">Saccharothrix hoggarensis</name>
    <dbReference type="NCBI Taxonomy" id="913853"/>
    <lineage>
        <taxon>Bacteria</taxon>
        <taxon>Bacillati</taxon>
        <taxon>Actinomycetota</taxon>
        <taxon>Actinomycetes</taxon>
        <taxon>Pseudonocardiales</taxon>
        <taxon>Pseudonocardiaceae</taxon>
        <taxon>Saccharothrix</taxon>
    </lineage>
</organism>
<proteinExistence type="predicted"/>
<feature type="domain" description="Putative restriction endonuclease" evidence="1">
    <location>
        <begin position="14"/>
        <end position="175"/>
    </location>
</feature>
<keyword evidence="2" id="KW-0378">Hydrolase</keyword>
<dbReference type="PANTHER" id="PTHR35400">
    <property type="entry name" value="SLR1083 PROTEIN"/>
    <property type="match status" value="1"/>
</dbReference>
<name>A0ABW3QWA1_9PSEU</name>
<keyword evidence="2" id="KW-0255">Endonuclease</keyword>
<dbReference type="RefSeq" id="WP_380724536.1">
    <property type="nucleotide sequence ID" value="NZ_JBHTLK010000092.1"/>
</dbReference>
<keyword evidence="2" id="KW-0540">Nuclease</keyword>
<evidence type="ECO:0000313" key="2">
    <source>
        <dbReference type="EMBL" id="MFD1149123.1"/>
    </source>
</evidence>